<dbReference type="KEGG" id="pais:PFX98_23410"/>
<dbReference type="GO" id="GO:0003697">
    <property type="term" value="F:single-stranded DNA binding"/>
    <property type="evidence" value="ECO:0007669"/>
    <property type="project" value="UniProtKB-UniRule"/>
</dbReference>
<evidence type="ECO:0000313" key="5">
    <source>
        <dbReference type="EMBL" id="WIT11796.1"/>
    </source>
</evidence>
<dbReference type="EMBL" id="CP116346">
    <property type="protein sequence ID" value="WIT11796.1"/>
    <property type="molecule type" value="Genomic_DNA"/>
</dbReference>
<dbReference type="HAMAP" id="MF_00720">
    <property type="entry name" value="PriB"/>
    <property type="match status" value="1"/>
</dbReference>
<evidence type="ECO:0000256" key="3">
    <source>
        <dbReference type="ARBA" id="ARBA00023125"/>
    </source>
</evidence>
<name>A0AA95SQ89_9BURK</name>
<keyword evidence="3 4" id="KW-0238">DNA-binding</keyword>
<dbReference type="Pfam" id="PF22657">
    <property type="entry name" value="SSB_1"/>
    <property type="match status" value="1"/>
</dbReference>
<accession>A0AA95SQ89</accession>
<dbReference type="Proteomes" id="UP001177769">
    <property type="component" value="Chromosome"/>
</dbReference>
<keyword evidence="6" id="KW-1185">Reference proteome</keyword>
<reference evidence="5" key="1">
    <citation type="submission" date="2023-01" db="EMBL/GenBank/DDBJ databases">
        <title>Whole genome sequence of Paucibacter sp. S2-9 isolated from pond sediment.</title>
        <authorList>
            <person name="Jung J.Y."/>
        </authorList>
    </citation>
    <scope>NUCLEOTIDE SEQUENCE</scope>
    <source>
        <strain evidence="5">S2-9</strain>
    </source>
</reference>
<dbReference type="AlphaFoldDB" id="A0AA95SQ89"/>
<keyword evidence="2 4" id="KW-0235">DNA replication</keyword>
<protein>
    <recommendedName>
        <fullName evidence="4">Replication restart protein PriB</fullName>
    </recommendedName>
</protein>
<dbReference type="InterPro" id="IPR012340">
    <property type="entry name" value="NA-bd_OB-fold"/>
</dbReference>
<evidence type="ECO:0000256" key="2">
    <source>
        <dbReference type="ARBA" id="ARBA00022705"/>
    </source>
</evidence>
<comment type="similarity">
    <text evidence="4">Belongs to the PriB family.</text>
</comment>
<dbReference type="InterPro" id="IPR023646">
    <property type="entry name" value="Prisomal_replication_PriB"/>
</dbReference>
<gene>
    <name evidence="4 5" type="primary">priB</name>
    <name evidence="5" type="ORF">PFX98_23410</name>
</gene>
<comment type="subunit">
    <text evidence="4">Homodimer. Interacts with PriA and DnaT. Component of the replication restart primosome. Primosome assembly occurs via a 'hand-off' mechanism. PriA binds to replication forks, subsequently PriB then DnaT bind; DnaT then displaces ssDNA to generate the helicase loading substrate.</text>
</comment>
<dbReference type="GO" id="GO:0006269">
    <property type="term" value="P:DNA replication, synthesis of primer"/>
    <property type="evidence" value="ECO:0007669"/>
    <property type="project" value="UniProtKB-KW"/>
</dbReference>
<evidence type="ECO:0000256" key="1">
    <source>
        <dbReference type="ARBA" id="ARBA00022515"/>
    </source>
</evidence>
<comment type="function">
    <text evidence="4">Involved in the restart of stalled replication forks, which reloads the replicative helicase on sites other than the origin of replication; the PriA-PriB pathway is the major replication restart pathway. During primosome assembly it facilitates complex formation between PriA and DnaT on DNA; stabilizes PriA on DNA. Stimulates the DNA unwinding activity of PriA helicase.</text>
</comment>
<dbReference type="Gene3D" id="2.40.50.140">
    <property type="entry name" value="Nucleic acid-binding proteins"/>
    <property type="match status" value="1"/>
</dbReference>
<dbReference type="NCBIfam" id="TIGR04418">
    <property type="entry name" value="PriB_gamma"/>
    <property type="match status" value="1"/>
</dbReference>
<dbReference type="RefSeq" id="WP_285232881.1">
    <property type="nucleotide sequence ID" value="NZ_CP116346.1"/>
</dbReference>
<dbReference type="SUPFAM" id="SSF50249">
    <property type="entry name" value="Nucleic acid-binding proteins"/>
    <property type="match status" value="1"/>
</dbReference>
<dbReference type="PROSITE" id="PS50935">
    <property type="entry name" value="SSB"/>
    <property type="match status" value="1"/>
</dbReference>
<dbReference type="InterPro" id="IPR000424">
    <property type="entry name" value="Primosome_PriB/ssb"/>
</dbReference>
<keyword evidence="1 4" id="KW-0639">Primosome</keyword>
<proteinExistence type="inferred from homology"/>
<evidence type="ECO:0000313" key="6">
    <source>
        <dbReference type="Proteomes" id="UP001177769"/>
    </source>
</evidence>
<organism evidence="5 6">
    <name type="scientific">Paucibacter sediminis</name>
    <dbReference type="NCBI Taxonomy" id="3019553"/>
    <lineage>
        <taxon>Bacteria</taxon>
        <taxon>Pseudomonadati</taxon>
        <taxon>Pseudomonadota</taxon>
        <taxon>Betaproteobacteria</taxon>
        <taxon>Burkholderiales</taxon>
        <taxon>Sphaerotilaceae</taxon>
        <taxon>Roseateles</taxon>
    </lineage>
</organism>
<dbReference type="GO" id="GO:1990077">
    <property type="term" value="C:primosome complex"/>
    <property type="evidence" value="ECO:0007669"/>
    <property type="project" value="UniProtKB-UniRule"/>
</dbReference>
<evidence type="ECO:0000256" key="4">
    <source>
        <dbReference type="HAMAP-Rule" id="MF_00720"/>
    </source>
</evidence>
<sequence>MNQLLLLAQIQELGLLRYTPAGLPALDIVLKHDSTVQEAGGPRKVSMELKTVAIGETAKRVQALGVGGHARFGGFLAAQRNGRGIIFHITELTAQEAATRAPESVSGLKS</sequence>